<evidence type="ECO:0000256" key="1">
    <source>
        <dbReference type="ARBA" id="ARBA00022448"/>
    </source>
</evidence>
<dbReference type="AlphaFoldDB" id="X0S3Q9"/>
<comment type="caution">
    <text evidence="6">The sequence shown here is derived from an EMBL/GenBank/DDBJ whole genome shotgun (WGS) entry which is preliminary data.</text>
</comment>
<protein>
    <recommendedName>
        <fullName evidence="5">ABC transporter domain-containing protein</fullName>
    </recommendedName>
</protein>
<organism evidence="6">
    <name type="scientific">marine sediment metagenome</name>
    <dbReference type="NCBI Taxonomy" id="412755"/>
    <lineage>
        <taxon>unclassified sequences</taxon>
        <taxon>metagenomes</taxon>
        <taxon>ecological metagenomes</taxon>
    </lineage>
</organism>
<dbReference type="Gene3D" id="3.40.50.300">
    <property type="entry name" value="P-loop containing nucleotide triphosphate hydrolases"/>
    <property type="match status" value="1"/>
</dbReference>
<evidence type="ECO:0000256" key="4">
    <source>
        <dbReference type="ARBA" id="ARBA00022840"/>
    </source>
</evidence>
<feature type="non-terminal residue" evidence="6">
    <location>
        <position position="155"/>
    </location>
</feature>
<dbReference type="PANTHER" id="PTHR43790">
    <property type="entry name" value="CARBOHYDRATE TRANSPORT ATP-BINDING PROTEIN MG119-RELATED"/>
    <property type="match status" value="1"/>
</dbReference>
<dbReference type="EMBL" id="BARS01000327">
    <property type="protein sequence ID" value="GAF75659.1"/>
    <property type="molecule type" value="Genomic_DNA"/>
</dbReference>
<evidence type="ECO:0000313" key="6">
    <source>
        <dbReference type="EMBL" id="GAF75659.1"/>
    </source>
</evidence>
<dbReference type="Pfam" id="PF00005">
    <property type="entry name" value="ABC_tran"/>
    <property type="match status" value="1"/>
</dbReference>
<keyword evidence="4" id="KW-0067">ATP-binding</keyword>
<gene>
    <name evidence="6" type="ORF">S01H1_00854</name>
</gene>
<keyword evidence="2" id="KW-0677">Repeat</keyword>
<reference evidence="6" key="1">
    <citation type="journal article" date="2014" name="Front. Microbiol.">
        <title>High frequency of phylogenetically diverse reductive dehalogenase-homologous genes in deep subseafloor sedimentary metagenomes.</title>
        <authorList>
            <person name="Kawai M."/>
            <person name="Futagami T."/>
            <person name="Toyoda A."/>
            <person name="Takaki Y."/>
            <person name="Nishi S."/>
            <person name="Hori S."/>
            <person name="Arai W."/>
            <person name="Tsubouchi T."/>
            <person name="Morono Y."/>
            <person name="Uchiyama I."/>
            <person name="Ito T."/>
            <person name="Fujiyama A."/>
            <person name="Inagaki F."/>
            <person name="Takami H."/>
        </authorList>
    </citation>
    <scope>NUCLEOTIDE SEQUENCE</scope>
    <source>
        <strain evidence="6">Expedition CK06-06</strain>
    </source>
</reference>
<keyword evidence="3" id="KW-0547">Nucleotide-binding</keyword>
<dbReference type="InterPro" id="IPR027417">
    <property type="entry name" value="P-loop_NTPase"/>
</dbReference>
<proteinExistence type="predicted"/>
<name>X0S3Q9_9ZZZZ</name>
<evidence type="ECO:0000256" key="3">
    <source>
        <dbReference type="ARBA" id="ARBA00022741"/>
    </source>
</evidence>
<dbReference type="InterPro" id="IPR003439">
    <property type="entry name" value="ABC_transporter-like_ATP-bd"/>
</dbReference>
<evidence type="ECO:0000259" key="5">
    <source>
        <dbReference type="Pfam" id="PF00005"/>
    </source>
</evidence>
<dbReference type="SUPFAM" id="SSF52540">
    <property type="entry name" value="P-loop containing nucleoside triphosphate hydrolases"/>
    <property type="match status" value="1"/>
</dbReference>
<dbReference type="InterPro" id="IPR050107">
    <property type="entry name" value="ABC_carbohydrate_import_ATPase"/>
</dbReference>
<evidence type="ECO:0000256" key="2">
    <source>
        <dbReference type="ARBA" id="ARBA00022737"/>
    </source>
</evidence>
<accession>X0S3Q9</accession>
<dbReference type="GO" id="GO:0016887">
    <property type="term" value="F:ATP hydrolysis activity"/>
    <property type="evidence" value="ECO:0007669"/>
    <property type="project" value="InterPro"/>
</dbReference>
<dbReference type="GO" id="GO:0005524">
    <property type="term" value="F:ATP binding"/>
    <property type="evidence" value="ECO:0007669"/>
    <property type="project" value="UniProtKB-KW"/>
</dbReference>
<keyword evidence="1" id="KW-0813">Transport</keyword>
<dbReference type="PANTHER" id="PTHR43790:SF9">
    <property type="entry name" value="GALACTOFURANOSE TRANSPORTER ATP-BINDING PROTEIN YTFR"/>
    <property type="match status" value="1"/>
</dbReference>
<feature type="domain" description="ABC transporter" evidence="5">
    <location>
        <begin position="30"/>
        <end position="147"/>
    </location>
</feature>
<sequence length="155" mass="16593">MAVKVSGENKQKPLLQMRGIDKSFPGVHALKGIDLTLRKGEVLGLVGENGAGKSTLIKILGGAHLPDSGDILIEDSDPRIHSPTSARHAGVSIIYQEFNLVPHLTVRENIFLGREKTRAGFVSAGAEYKQSLALFNKLGIDIDPDAPCSQLTVAQ</sequence>